<accession>A0A9N9KG04</accession>
<proteinExistence type="predicted"/>
<gene>
    <name evidence="1" type="ORF">DERYTH_LOCUS28598</name>
</gene>
<sequence length="102" mass="11951">FGDENLFKDFPISIYMLRKHLKIGNFITYSVCPKCDKLYTEKEVADSQDNNRQLSPILLYPFASIKSQLAKMYMHSNFKQLCRKWTHRNVPKGILSAIYDGQ</sequence>
<evidence type="ECO:0000313" key="2">
    <source>
        <dbReference type="Proteomes" id="UP000789405"/>
    </source>
</evidence>
<feature type="non-terminal residue" evidence="1">
    <location>
        <position position="1"/>
    </location>
</feature>
<organism evidence="1 2">
    <name type="scientific">Dentiscutata erythropus</name>
    <dbReference type="NCBI Taxonomy" id="1348616"/>
    <lineage>
        <taxon>Eukaryota</taxon>
        <taxon>Fungi</taxon>
        <taxon>Fungi incertae sedis</taxon>
        <taxon>Mucoromycota</taxon>
        <taxon>Glomeromycotina</taxon>
        <taxon>Glomeromycetes</taxon>
        <taxon>Diversisporales</taxon>
        <taxon>Gigasporaceae</taxon>
        <taxon>Dentiscutata</taxon>
    </lineage>
</organism>
<evidence type="ECO:0000313" key="1">
    <source>
        <dbReference type="EMBL" id="CAG8829017.1"/>
    </source>
</evidence>
<feature type="non-terminal residue" evidence="1">
    <location>
        <position position="102"/>
    </location>
</feature>
<name>A0A9N9KG04_9GLOM</name>
<keyword evidence="2" id="KW-1185">Reference proteome</keyword>
<dbReference type="OrthoDB" id="2435753at2759"/>
<comment type="caution">
    <text evidence="1">The sequence shown here is derived from an EMBL/GenBank/DDBJ whole genome shotgun (WGS) entry which is preliminary data.</text>
</comment>
<protein>
    <submittedName>
        <fullName evidence="1">26472_t:CDS:1</fullName>
    </submittedName>
</protein>
<dbReference type="Proteomes" id="UP000789405">
    <property type="component" value="Unassembled WGS sequence"/>
</dbReference>
<reference evidence="1" key="1">
    <citation type="submission" date="2021-06" db="EMBL/GenBank/DDBJ databases">
        <authorList>
            <person name="Kallberg Y."/>
            <person name="Tangrot J."/>
            <person name="Rosling A."/>
        </authorList>
    </citation>
    <scope>NUCLEOTIDE SEQUENCE</scope>
    <source>
        <strain evidence="1">MA453B</strain>
    </source>
</reference>
<dbReference type="AlphaFoldDB" id="A0A9N9KG04"/>
<dbReference type="EMBL" id="CAJVPY010072429">
    <property type="protein sequence ID" value="CAG8829017.1"/>
    <property type="molecule type" value="Genomic_DNA"/>
</dbReference>